<keyword evidence="2" id="KW-0238">DNA-binding</keyword>
<protein>
    <submittedName>
        <fullName evidence="5">Anthocyanin regulatory c1 protein</fullName>
    </submittedName>
</protein>
<dbReference type="Pfam" id="PF00249">
    <property type="entry name" value="Myb_DNA-binding"/>
    <property type="match status" value="1"/>
</dbReference>
<evidence type="ECO:0000256" key="3">
    <source>
        <dbReference type="ARBA" id="ARBA00023242"/>
    </source>
</evidence>
<dbReference type="PANTHER" id="PTHR47999">
    <property type="entry name" value="TRANSCRIPTION FACTOR MYB8-RELATED-RELATED"/>
    <property type="match status" value="1"/>
</dbReference>
<dbReference type="GO" id="GO:0005634">
    <property type="term" value="C:nucleus"/>
    <property type="evidence" value="ECO:0007669"/>
    <property type="project" value="UniProtKB-SubCell"/>
</dbReference>
<dbReference type="SUPFAM" id="SSF46689">
    <property type="entry name" value="Homeodomain-like"/>
    <property type="match status" value="1"/>
</dbReference>
<dbReference type="AlphaFoldDB" id="A0AAW0J8G1"/>
<accession>A0AAW0J8G1</accession>
<feature type="domain" description="Myb-like" evidence="4">
    <location>
        <begin position="13"/>
        <end position="41"/>
    </location>
</feature>
<evidence type="ECO:0000256" key="1">
    <source>
        <dbReference type="ARBA" id="ARBA00004123"/>
    </source>
</evidence>
<evidence type="ECO:0000256" key="2">
    <source>
        <dbReference type="ARBA" id="ARBA00023125"/>
    </source>
</evidence>
<comment type="subcellular location">
    <subcellularLocation>
        <location evidence="1">Nucleus</location>
    </subcellularLocation>
</comment>
<organism evidence="5 6">
    <name type="scientific">Quercus suber</name>
    <name type="common">Cork oak</name>
    <dbReference type="NCBI Taxonomy" id="58331"/>
    <lineage>
        <taxon>Eukaryota</taxon>
        <taxon>Viridiplantae</taxon>
        <taxon>Streptophyta</taxon>
        <taxon>Embryophyta</taxon>
        <taxon>Tracheophyta</taxon>
        <taxon>Spermatophyta</taxon>
        <taxon>Magnoliopsida</taxon>
        <taxon>eudicotyledons</taxon>
        <taxon>Gunneridae</taxon>
        <taxon>Pentapetalae</taxon>
        <taxon>rosids</taxon>
        <taxon>fabids</taxon>
        <taxon>Fagales</taxon>
        <taxon>Fagaceae</taxon>
        <taxon>Quercus</taxon>
    </lineage>
</organism>
<sequence>MGRRPCGAKGVIRGAWCAWEDDILKNYIEIHGKGKWTDLPQRAVVLFCRLYIYTDISYFAMWEELPASLVELSKARYQERQLF</sequence>
<keyword evidence="3" id="KW-0539">Nucleus</keyword>
<dbReference type="GO" id="GO:0003677">
    <property type="term" value="F:DNA binding"/>
    <property type="evidence" value="ECO:0007669"/>
    <property type="project" value="UniProtKB-KW"/>
</dbReference>
<dbReference type="InterPro" id="IPR001005">
    <property type="entry name" value="SANT/Myb"/>
</dbReference>
<proteinExistence type="predicted"/>
<dbReference type="Gene3D" id="1.10.10.60">
    <property type="entry name" value="Homeodomain-like"/>
    <property type="match status" value="1"/>
</dbReference>
<dbReference type="EMBL" id="PKMF04000657">
    <property type="protein sequence ID" value="KAK7822701.1"/>
    <property type="molecule type" value="Genomic_DNA"/>
</dbReference>
<dbReference type="PANTHER" id="PTHR47999:SF96">
    <property type="entry name" value="TRANSCRIPTION REPRESSOR MYB6-LIKE"/>
    <property type="match status" value="1"/>
</dbReference>
<dbReference type="InterPro" id="IPR009057">
    <property type="entry name" value="Homeodomain-like_sf"/>
</dbReference>
<evidence type="ECO:0000313" key="6">
    <source>
        <dbReference type="Proteomes" id="UP000237347"/>
    </source>
</evidence>
<gene>
    <name evidence="5" type="primary">C1_1</name>
    <name evidence="5" type="ORF">CFP56_036252</name>
</gene>
<keyword evidence="6" id="KW-1185">Reference proteome</keyword>
<dbReference type="InterPro" id="IPR015495">
    <property type="entry name" value="Myb_TF_plants"/>
</dbReference>
<comment type="caution">
    <text evidence="5">The sequence shown here is derived from an EMBL/GenBank/DDBJ whole genome shotgun (WGS) entry which is preliminary data.</text>
</comment>
<name>A0AAW0J8G1_QUESU</name>
<evidence type="ECO:0000259" key="4">
    <source>
        <dbReference type="Pfam" id="PF00249"/>
    </source>
</evidence>
<evidence type="ECO:0000313" key="5">
    <source>
        <dbReference type="EMBL" id="KAK7822701.1"/>
    </source>
</evidence>
<reference evidence="5 6" key="1">
    <citation type="journal article" date="2018" name="Sci. Data">
        <title>The draft genome sequence of cork oak.</title>
        <authorList>
            <person name="Ramos A.M."/>
            <person name="Usie A."/>
            <person name="Barbosa P."/>
            <person name="Barros P.M."/>
            <person name="Capote T."/>
            <person name="Chaves I."/>
            <person name="Simoes F."/>
            <person name="Abreu I."/>
            <person name="Carrasquinho I."/>
            <person name="Faro C."/>
            <person name="Guimaraes J.B."/>
            <person name="Mendonca D."/>
            <person name="Nobrega F."/>
            <person name="Rodrigues L."/>
            <person name="Saibo N.J.M."/>
            <person name="Varela M.C."/>
            <person name="Egas C."/>
            <person name="Matos J."/>
            <person name="Miguel C.M."/>
            <person name="Oliveira M.M."/>
            <person name="Ricardo C.P."/>
            <person name="Goncalves S."/>
        </authorList>
    </citation>
    <scope>NUCLEOTIDE SEQUENCE [LARGE SCALE GENOMIC DNA]</scope>
    <source>
        <strain evidence="6">cv. HL8</strain>
    </source>
</reference>
<dbReference type="Proteomes" id="UP000237347">
    <property type="component" value="Unassembled WGS sequence"/>
</dbReference>